<dbReference type="EMBL" id="JARBHB010000016">
    <property type="protein sequence ID" value="KAJ8866262.1"/>
    <property type="molecule type" value="Genomic_DNA"/>
</dbReference>
<evidence type="ECO:0000256" key="1">
    <source>
        <dbReference type="SAM" id="MobiDB-lite"/>
    </source>
</evidence>
<reference evidence="3 4" key="1">
    <citation type="submission" date="2023-02" db="EMBL/GenBank/DDBJ databases">
        <title>LHISI_Scaffold_Assembly.</title>
        <authorList>
            <person name="Stuart O.P."/>
            <person name="Cleave R."/>
            <person name="Magrath M.J.L."/>
            <person name="Mikheyev A.S."/>
        </authorList>
    </citation>
    <scope>NUCLEOTIDE SEQUENCE [LARGE SCALE GENOMIC DNA]</scope>
    <source>
        <strain evidence="3">Daus_M_001</strain>
        <tissue evidence="3">Leg muscle</tissue>
    </source>
</reference>
<dbReference type="InterPro" id="IPR027032">
    <property type="entry name" value="Twinkle-like"/>
</dbReference>
<dbReference type="PANTHER" id="PTHR12873:SF0">
    <property type="entry name" value="TWINKLE MTDNA HELICASE"/>
    <property type="match status" value="1"/>
</dbReference>
<dbReference type="CDD" id="cd01122">
    <property type="entry name" value="Twinkle_C"/>
    <property type="match status" value="1"/>
</dbReference>
<dbReference type="InterPro" id="IPR007694">
    <property type="entry name" value="DNA_helicase_DnaB-like_C"/>
</dbReference>
<gene>
    <name evidence="3" type="ORF">PR048_032105</name>
</gene>
<feature type="compositionally biased region" description="Polar residues" evidence="1">
    <location>
        <begin position="477"/>
        <end position="489"/>
    </location>
</feature>
<name>A0ABQ9G499_9NEOP</name>
<dbReference type="PANTHER" id="PTHR12873">
    <property type="entry name" value="T7-LIKE MITOCHONDRIAL DNA HELICASE"/>
    <property type="match status" value="1"/>
</dbReference>
<dbReference type="SUPFAM" id="SSF52540">
    <property type="entry name" value="P-loop containing nucleoside triphosphate hydrolases"/>
    <property type="match status" value="1"/>
</dbReference>
<dbReference type="PROSITE" id="PS51199">
    <property type="entry name" value="SF4_HELICASE"/>
    <property type="match status" value="1"/>
</dbReference>
<evidence type="ECO:0000313" key="4">
    <source>
        <dbReference type="Proteomes" id="UP001159363"/>
    </source>
</evidence>
<accession>A0ABQ9G499</accession>
<dbReference type="InterPro" id="IPR027417">
    <property type="entry name" value="P-loop_NTPase"/>
</dbReference>
<dbReference type="Proteomes" id="UP001159363">
    <property type="component" value="Chromosome 15"/>
</dbReference>
<evidence type="ECO:0000313" key="3">
    <source>
        <dbReference type="EMBL" id="KAJ8866262.1"/>
    </source>
</evidence>
<organism evidence="3 4">
    <name type="scientific">Dryococelus australis</name>
    <dbReference type="NCBI Taxonomy" id="614101"/>
    <lineage>
        <taxon>Eukaryota</taxon>
        <taxon>Metazoa</taxon>
        <taxon>Ecdysozoa</taxon>
        <taxon>Arthropoda</taxon>
        <taxon>Hexapoda</taxon>
        <taxon>Insecta</taxon>
        <taxon>Pterygota</taxon>
        <taxon>Neoptera</taxon>
        <taxon>Polyneoptera</taxon>
        <taxon>Phasmatodea</taxon>
        <taxon>Verophasmatodea</taxon>
        <taxon>Anareolatae</taxon>
        <taxon>Phasmatidae</taxon>
        <taxon>Eurycanthinae</taxon>
        <taxon>Dryococelus</taxon>
    </lineage>
</organism>
<feature type="domain" description="SF4 helicase" evidence="2">
    <location>
        <begin position="45"/>
        <end position="314"/>
    </location>
</feature>
<comment type="caution">
    <text evidence="3">The sequence shown here is derived from an EMBL/GenBank/DDBJ whole genome shotgun (WGS) entry which is preliminary data.</text>
</comment>
<dbReference type="Gene3D" id="3.40.50.300">
    <property type="entry name" value="P-loop containing nucleotide triphosphate hydrolases"/>
    <property type="match status" value="1"/>
</dbReference>
<keyword evidence="4" id="KW-1185">Reference proteome</keyword>
<feature type="region of interest" description="Disordered" evidence="1">
    <location>
        <begin position="447"/>
        <end position="489"/>
    </location>
</feature>
<sequence length="489" mass="53981">MNLKCSTKSAVKTRRADGSFGTRHCGEGTGQTGVPKDTIYILPGSPLVAGVKWQRFPALNRILKGHRRGELTVVTGPTGSGKTTLMSEYSLDLACQGVNTLWASFEIRNVRLARTMLQQLASQPLDRDLDLFEVWADRFERLPLYFTTFHGQQAARAVMDALEHAAYAHDVAHVIIDNVQFMMGVEESAGSHADRFWRQDAVVAGFRTFATRWDCHVTLVMHPRKERDAEELTTNSIFGSAKAAQEADNILIIQDKRLTSLRGKKYLQAEALVTEPAPSFRVLATCLIRARHGVTWVSVALNVNQYFVVALRQSACATLAGGGENLCLRLEENKHVNGITTLLIPAGHTAYLRAVESSRRQRCEPRGTVEANWVQSLAGSLLDAAGRQFSVGYPISPALTSRGYSILISPMPRKVAKNRYTGDLGVMALEFDKDSLSFATRRKRADKETATDMLLGEPPSSAVPFEGRPQVPEYQRESSSLLTEVTSDI</sequence>
<dbReference type="Pfam" id="PF13481">
    <property type="entry name" value="AAA_25"/>
    <property type="match status" value="1"/>
</dbReference>
<protein>
    <recommendedName>
        <fullName evidence="2">SF4 helicase domain-containing protein</fullName>
    </recommendedName>
</protein>
<proteinExistence type="predicted"/>
<evidence type="ECO:0000259" key="2">
    <source>
        <dbReference type="PROSITE" id="PS51199"/>
    </source>
</evidence>